<name>A0AA88DFW4_FICCA</name>
<dbReference type="Proteomes" id="UP001187192">
    <property type="component" value="Unassembled WGS sequence"/>
</dbReference>
<evidence type="ECO:0000313" key="2">
    <source>
        <dbReference type="EMBL" id="GMN37239.1"/>
    </source>
</evidence>
<protein>
    <submittedName>
        <fullName evidence="2">Uncharacterized protein</fullName>
    </submittedName>
</protein>
<gene>
    <name evidence="2" type="ORF">TIFTF001_006669</name>
</gene>
<dbReference type="AlphaFoldDB" id="A0AA88DFW4"/>
<proteinExistence type="predicted"/>
<organism evidence="2 3">
    <name type="scientific">Ficus carica</name>
    <name type="common">Common fig</name>
    <dbReference type="NCBI Taxonomy" id="3494"/>
    <lineage>
        <taxon>Eukaryota</taxon>
        <taxon>Viridiplantae</taxon>
        <taxon>Streptophyta</taxon>
        <taxon>Embryophyta</taxon>
        <taxon>Tracheophyta</taxon>
        <taxon>Spermatophyta</taxon>
        <taxon>Magnoliopsida</taxon>
        <taxon>eudicotyledons</taxon>
        <taxon>Gunneridae</taxon>
        <taxon>Pentapetalae</taxon>
        <taxon>rosids</taxon>
        <taxon>fabids</taxon>
        <taxon>Rosales</taxon>
        <taxon>Moraceae</taxon>
        <taxon>Ficeae</taxon>
        <taxon>Ficus</taxon>
    </lineage>
</organism>
<feature type="region of interest" description="Disordered" evidence="1">
    <location>
        <begin position="1"/>
        <end position="41"/>
    </location>
</feature>
<keyword evidence="3" id="KW-1185">Reference proteome</keyword>
<sequence length="136" mass="15340">MKYSFTSKRQGRGGRIVATKSREHRNPLPPGSRSHNLRRRRCPNHGFRVTSATLQPPSPMVSILCLDHDQRRKTQTLTHSRAHRSLRRRPLLWSLADTAIVPATVTKATTPTPLIVSRCNCDSNLGFVWRFGAGFA</sequence>
<evidence type="ECO:0000256" key="1">
    <source>
        <dbReference type="SAM" id="MobiDB-lite"/>
    </source>
</evidence>
<dbReference type="EMBL" id="BTGU01000006">
    <property type="protein sequence ID" value="GMN37239.1"/>
    <property type="molecule type" value="Genomic_DNA"/>
</dbReference>
<evidence type="ECO:0000313" key="3">
    <source>
        <dbReference type="Proteomes" id="UP001187192"/>
    </source>
</evidence>
<reference evidence="2" key="1">
    <citation type="submission" date="2023-07" db="EMBL/GenBank/DDBJ databases">
        <title>draft genome sequence of fig (Ficus carica).</title>
        <authorList>
            <person name="Takahashi T."/>
            <person name="Nishimura K."/>
        </authorList>
    </citation>
    <scope>NUCLEOTIDE SEQUENCE</scope>
</reference>
<comment type="caution">
    <text evidence="2">The sequence shown here is derived from an EMBL/GenBank/DDBJ whole genome shotgun (WGS) entry which is preliminary data.</text>
</comment>
<accession>A0AA88DFW4</accession>